<organism evidence="1 2">
    <name type="scientific">Lunasporangiospora selenospora</name>
    <dbReference type="NCBI Taxonomy" id="979761"/>
    <lineage>
        <taxon>Eukaryota</taxon>
        <taxon>Fungi</taxon>
        <taxon>Fungi incertae sedis</taxon>
        <taxon>Mucoromycota</taxon>
        <taxon>Mortierellomycotina</taxon>
        <taxon>Mortierellomycetes</taxon>
        <taxon>Mortierellales</taxon>
        <taxon>Mortierellaceae</taxon>
        <taxon>Lunasporangiospora</taxon>
    </lineage>
</organism>
<sequence>MCLLANAENYGSPILVYYVAEHSKRTLQERRIELLQLEEEAKFSQDPLERIYREDLEEIEKYIEQKK</sequence>
<evidence type="ECO:0000313" key="1">
    <source>
        <dbReference type="EMBL" id="KAF9578252.1"/>
    </source>
</evidence>
<accession>A0A9P6FN33</accession>
<keyword evidence="2" id="KW-1185">Reference proteome</keyword>
<feature type="non-terminal residue" evidence="1">
    <location>
        <position position="67"/>
    </location>
</feature>
<reference evidence="1" key="1">
    <citation type="journal article" date="2020" name="Fungal Divers.">
        <title>Resolving the Mortierellaceae phylogeny through synthesis of multi-gene phylogenetics and phylogenomics.</title>
        <authorList>
            <person name="Vandepol N."/>
            <person name="Liber J."/>
            <person name="Desiro A."/>
            <person name="Na H."/>
            <person name="Kennedy M."/>
            <person name="Barry K."/>
            <person name="Grigoriev I.V."/>
            <person name="Miller A.N."/>
            <person name="O'Donnell K."/>
            <person name="Stajich J.E."/>
            <person name="Bonito G."/>
        </authorList>
    </citation>
    <scope>NUCLEOTIDE SEQUENCE</scope>
    <source>
        <strain evidence="1">KOD1015</strain>
    </source>
</reference>
<name>A0A9P6FN33_9FUNG</name>
<dbReference type="EMBL" id="JAABOA010003854">
    <property type="protein sequence ID" value="KAF9578252.1"/>
    <property type="molecule type" value="Genomic_DNA"/>
</dbReference>
<evidence type="ECO:0000313" key="2">
    <source>
        <dbReference type="Proteomes" id="UP000780801"/>
    </source>
</evidence>
<dbReference type="AlphaFoldDB" id="A0A9P6FN33"/>
<dbReference type="Proteomes" id="UP000780801">
    <property type="component" value="Unassembled WGS sequence"/>
</dbReference>
<proteinExistence type="predicted"/>
<gene>
    <name evidence="1" type="ORF">BGW38_006049</name>
</gene>
<protein>
    <submittedName>
        <fullName evidence="1">Uncharacterized protein</fullName>
    </submittedName>
</protein>
<comment type="caution">
    <text evidence="1">The sequence shown here is derived from an EMBL/GenBank/DDBJ whole genome shotgun (WGS) entry which is preliminary data.</text>
</comment>